<keyword evidence="1" id="KW-0812">Transmembrane</keyword>
<keyword evidence="1" id="KW-1133">Transmembrane helix</keyword>
<sequence length="57" mass="6752">MLPIWLIFFCYRARNILCYSILYVITALSLLTACLCIFKRTIAIEISRNYLNLNYVN</sequence>
<reference evidence="2" key="2">
    <citation type="journal article" date="2015" name="Data Brief">
        <title>Shoot transcriptome of the giant reed, Arundo donax.</title>
        <authorList>
            <person name="Barrero R.A."/>
            <person name="Guerrero F.D."/>
            <person name="Moolhuijzen P."/>
            <person name="Goolsby J.A."/>
            <person name="Tidwell J."/>
            <person name="Bellgard S.E."/>
            <person name="Bellgard M.I."/>
        </authorList>
    </citation>
    <scope>NUCLEOTIDE SEQUENCE</scope>
    <source>
        <tissue evidence="2">Shoot tissue taken approximately 20 cm above the soil surface</tissue>
    </source>
</reference>
<dbReference type="EMBL" id="GBRH01193793">
    <property type="protein sequence ID" value="JAE04103.1"/>
    <property type="molecule type" value="Transcribed_RNA"/>
</dbReference>
<organism evidence="2">
    <name type="scientific">Arundo donax</name>
    <name type="common">Giant reed</name>
    <name type="synonym">Donax arundinaceus</name>
    <dbReference type="NCBI Taxonomy" id="35708"/>
    <lineage>
        <taxon>Eukaryota</taxon>
        <taxon>Viridiplantae</taxon>
        <taxon>Streptophyta</taxon>
        <taxon>Embryophyta</taxon>
        <taxon>Tracheophyta</taxon>
        <taxon>Spermatophyta</taxon>
        <taxon>Magnoliopsida</taxon>
        <taxon>Liliopsida</taxon>
        <taxon>Poales</taxon>
        <taxon>Poaceae</taxon>
        <taxon>PACMAD clade</taxon>
        <taxon>Arundinoideae</taxon>
        <taxon>Arundineae</taxon>
        <taxon>Arundo</taxon>
    </lineage>
</organism>
<name>A0A0A9F799_ARUDO</name>
<reference evidence="2" key="1">
    <citation type="submission" date="2014-09" db="EMBL/GenBank/DDBJ databases">
        <authorList>
            <person name="Magalhaes I.L.F."/>
            <person name="Oliveira U."/>
            <person name="Santos F.R."/>
            <person name="Vidigal T.H.D.A."/>
            <person name="Brescovit A.D."/>
            <person name="Santos A.J."/>
        </authorList>
    </citation>
    <scope>NUCLEOTIDE SEQUENCE</scope>
    <source>
        <tissue evidence="2">Shoot tissue taken approximately 20 cm above the soil surface</tissue>
    </source>
</reference>
<keyword evidence="1" id="KW-0472">Membrane</keyword>
<accession>A0A0A9F799</accession>
<proteinExistence type="predicted"/>
<evidence type="ECO:0000313" key="2">
    <source>
        <dbReference type="EMBL" id="JAE04103.1"/>
    </source>
</evidence>
<feature type="transmembrane region" description="Helical" evidence="1">
    <location>
        <begin position="20"/>
        <end position="38"/>
    </location>
</feature>
<evidence type="ECO:0000256" key="1">
    <source>
        <dbReference type="SAM" id="Phobius"/>
    </source>
</evidence>
<dbReference type="AlphaFoldDB" id="A0A0A9F799"/>
<protein>
    <submittedName>
        <fullName evidence="2">Uncharacterized protein</fullName>
    </submittedName>
</protein>